<evidence type="ECO:0000313" key="2">
    <source>
        <dbReference type="Proteomes" id="UP001207654"/>
    </source>
</evidence>
<keyword evidence="2" id="KW-1185">Reference proteome</keyword>
<sequence length="286" mass="32323">MFTDGPTTPLRVEALLTLVREMGRRAQRDTLRAVFQPQGLDRKGDSSAFDQTFRAAEELNLIQVKEGQASAVPDRTSPVRVALQEALDREVLAHTGVEPYFALFYAFVLGTPRSSMSGRTRDDWVTEFNRALFEGESVSNRFNPDKLSGLHRWLRYAGLGWYDSKDSFQCLPVPRLLRCLERLFQKERRVMGEAFMAAVARECPELDGGELFLRANPHWDPAQKQCTAGFAQALVALHEDGWIRLHGAPDSRGWSLALAEPPNDGKTLRSVYLDEVELVRSAREDR</sequence>
<accession>A0ABT4ADX9</accession>
<name>A0ABT4ADX9_9BACT</name>
<organism evidence="1 2">
    <name type="scientific">Archangium lansingense</name>
    <dbReference type="NCBI Taxonomy" id="2995310"/>
    <lineage>
        <taxon>Bacteria</taxon>
        <taxon>Pseudomonadati</taxon>
        <taxon>Myxococcota</taxon>
        <taxon>Myxococcia</taxon>
        <taxon>Myxococcales</taxon>
        <taxon>Cystobacterineae</taxon>
        <taxon>Archangiaceae</taxon>
        <taxon>Archangium</taxon>
    </lineage>
</organism>
<comment type="caution">
    <text evidence="1">The sequence shown here is derived from an EMBL/GenBank/DDBJ whole genome shotgun (WGS) entry which is preliminary data.</text>
</comment>
<protein>
    <submittedName>
        <fullName evidence="1">Uncharacterized protein</fullName>
    </submittedName>
</protein>
<evidence type="ECO:0000313" key="1">
    <source>
        <dbReference type="EMBL" id="MCY1079132.1"/>
    </source>
</evidence>
<reference evidence="1 2" key="1">
    <citation type="submission" date="2022-11" db="EMBL/GenBank/DDBJ databases">
        <title>Minimal conservation of predation-associated metabolite biosynthetic gene clusters underscores biosynthetic potential of Myxococcota including descriptions for ten novel species: Archangium lansinium sp. nov., Myxococcus landrumus sp. nov., Nannocystis bai.</title>
        <authorList>
            <person name="Ahearne A."/>
            <person name="Stevens C."/>
            <person name="Phillips K."/>
        </authorList>
    </citation>
    <scope>NUCLEOTIDE SEQUENCE [LARGE SCALE GENOMIC DNA]</scope>
    <source>
        <strain evidence="1 2">MIWBW</strain>
    </source>
</reference>
<proteinExistence type="predicted"/>
<gene>
    <name evidence="1" type="ORF">OV287_32190</name>
</gene>
<dbReference type="RefSeq" id="WP_267537869.1">
    <property type="nucleotide sequence ID" value="NZ_JAPNKA010000001.1"/>
</dbReference>
<dbReference type="EMBL" id="JAPNKA010000001">
    <property type="protein sequence ID" value="MCY1079132.1"/>
    <property type="molecule type" value="Genomic_DNA"/>
</dbReference>
<dbReference type="Proteomes" id="UP001207654">
    <property type="component" value="Unassembled WGS sequence"/>
</dbReference>